<evidence type="ECO:0000313" key="2">
    <source>
        <dbReference type="Proteomes" id="UP001500973"/>
    </source>
</evidence>
<name>A0ABP4JFE0_9ACTN</name>
<reference evidence="2" key="1">
    <citation type="journal article" date="2019" name="Int. J. Syst. Evol. Microbiol.">
        <title>The Global Catalogue of Microorganisms (GCM) 10K type strain sequencing project: providing services to taxonomists for standard genome sequencing and annotation.</title>
        <authorList>
            <consortium name="The Broad Institute Genomics Platform"/>
            <consortium name="The Broad Institute Genome Sequencing Center for Infectious Disease"/>
            <person name="Wu L."/>
            <person name="Ma J."/>
        </authorList>
    </citation>
    <scope>NUCLEOTIDE SEQUENCE [LARGE SCALE GENOMIC DNA]</scope>
    <source>
        <strain evidence="2">JCM 11756</strain>
    </source>
</reference>
<dbReference type="Proteomes" id="UP001500973">
    <property type="component" value="Unassembled WGS sequence"/>
</dbReference>
<protein>
    <submittedName>
        <fullName evidence="1">Uncharacterized protein</fullName>
    </submittedName>
</protein>
<evidence type="ECO:0000313" key="1">
    <source>
        <dbReference type="EMBL" id="GAA1420175.1"/>
    </source>
</evidence>
<organism evidence="1 2">
    <name type="scientific">Streptomyces thermospinosisporus</name>
    <dbReference type="NCBI Taxonomy" id="161482"/>
    <lineage>
        <taxon>Bacteria</taxon>
        <taxon>Bacillati</taxon>
        <taxon>Actinomycetota</taxon>
        <taxon>Actinomycetes</taxon>
        <taxon>Kitasatosporales</taxon>
        <taxon>Streptomycetaceae</taxon>
        <taxon>Streptomyces</taxon>
    </lineage>
</organism>
<accession>A0ABP4JFE0</accession>
<comment type="caution">
    <text evidence="1">The sequence shown here is derived from an EMBL/GenBank/DDBJ whole genome shotgun (WGS) entry which is preliminary data.</text>
</comment>
<keyword evidence="2" id="KW-1185">Reference proteome</keyword>
<dbReference type="Gene3D" id="3.50.50.60">
    <property type="entry name" value="FAD/NAD(P)-binding domain"/>
    <property type="match status" value="1"/>
</dbReference>
<gene>
    <name evidence="1" type="ORF">GCM10009601_18150</name>
</gene>
<sequence>METNPNVTAGICLQGGGTEHTHGLTSTLLSTAAVRSGEICASLPARRRSAQPRATADLARG</sequence>
<proteinExistence type="predicted"/>
<dbReference type="InterPro" id="IPR036188">
    <property type="entry name" value="FAD/NAD-bd_sf"/>
</dbReference>
<dbReference type="EMBL" id="BAAAIZ010000021">
    <property type="protein sequence ID" value="GAA1420175.1"/>
    <property type="molecule type" value="Genomic_DNA"/>
</dbReference>